<sequence>MSLDQNLDMKDLSVLSTRRFFHLIQLTFGADLESCVKKGEMEEATTIGHSSLISLASTYMT</sequence>
<reference evidence="1" key="1">
    <citation type="submission" date="2022-06" db="EMBL/GenBank/DDBJ databases">
        <title>Uncovering the hologenomic basis of an extraordinary plant invasion.</title>
        <authorList>
            <person name="Bieker V.C."/>
            <person name="Martin M.D."/>
            <person name="Gilbert T."/>
            <person name="Hodgins K."/>
            <person name="Battlay P."/>
            <person name="Petersen B."/>
            <person name="Wilson J."/>
        </authorList>
    </citation>
    <scope>NUCLEOTIDE SEQUENCE</scope>
    <source>
        <strain evidence="1">AA19_3_7</strain>
        <tissue evidence="1">Leaf</tissue>
    </source>
</reference>
<dbReference type="Proteomes" id="UP001206925">
    <property type="component" value="Unassembled WGS sequence"/>
</dbReference>
<gene>
    <name evidence="1" type="ORF">M8C21_029657</name>
</gene>
<organism evidence="1 2">
    <name type="scientific">Ambrosia artemisiifolia</name>
    <name type="common">Common ragweed</name>
    <dbReference type="NCBI Taxonomy" id="4212"/>
    <lineage>
        <taxon>Eukaryota</taxon>
        <taxon>Viridiplantae</taxon>
        <taxon>Streptophyta</taxon>
        <taxon>Embryophyta</taxon>
        <taxon>Tracheophyta</taxon>
        <taxon>Spermatophyta</taxon>
        <taxon>Magnoliopsida</taxon>
        <taxon>eudicotyledons</taxon>
        <taxon>Gunneridae</taxon>
        <taxon>Pentapetalae</taxon>
        <taxon>asterids</taxon>
        <taxon>campanulids</taxon>
        <taxon>Asterales</taxon>
        <taxon>Asteraceae</taxon>
        <taxon>Asteroideae</taxon>
        <taxon>Heliantheae alliance</taxon>
        <taxon>Heliantheae</taxon>
        <taxon>Ambrosia</taxon>
    </lineage>
</organism>
<protein>
    <submittedName>
        <fullName evidence="1">Uncharacterized protein</fullName>
    </submittedName>
</protein>
<evidence type="ECO:0000313" key="2">
    <source>
        <dbReference type="Proteomes" id="UP001206925"/>
    </source>
</evidence>
<proteinExistence type="predicted"/>
<dbReference type="EMBL" id="JAMZMK010000088">
    <property type="protein sequence ID" value="KAI7757668.1"/>
    <property type="molecule type" value="Genomic_DNA"/>
</dbReference>
<dbReference type="AlphaFoldDB" id="A0AAD5DBP6"/>
<accession>A0AAD5DBP6</accession>
<evidence type="ECO:0000313" key="1">
    <source>
        <dbReference type="EMBL" id="KAI7757668.1"/>
    </source>
</evidence>
<name>A0AAD5DBP6_AMBAR</name>
<comment type="caution">
    <text evidence="1">The sequence shown here is derived from an EMBL/GenBank/DDBJ whole genome shotgun (WGS) entry which is preliminary data.</text>
</comment>
<keyword evidence="2" id="KW-1185">Reference proteome</keyword>
<feature type="non-terminal residue" evidence="1">
    <location>
        <position position="1"/>
    </location>
</feature>